<dbReference type="EMBL" id="KV440995">
    <property type="protein sequence ID" value="OAD68332.1"/>
    <property type="molecule type" value="Genomic_DNA"/>
</dbReference>
<evidence type="ECO:0000313" key="2">
    <source>
        <dbReference type="EMBL" id="OAD68332.1"/>
    </source>
</evidence>
<gene>
    <name evidence="2" type="ORF">PHYBLDRAFT_173331</name>
</gene>
<keyword evidence="1" id="KW-0812">Transmembrane</keyword>
<dbReference type="RefSeq" id="XP_018286372.1">
    <property type="nucleotide sequence ID" value="XM_018437007.1"/>
</dbReference>
<keyword evidence="3" id="KW-1185">Reference proteome</keyword>
<keyword evidence="1" id="KW-1133">Transmembrane helix</keyword>
<evidence type="ECO:0000256" key="1">
    <source>
        <dbReference type="SAM" id="Phobius"/>
    </source>
</evidence>
<evidence type="ECO:0000313" key="3">
    <source>
        <dbReference type="Proteomes" id="UP000077315"/>
    </source>
</evidence>
<organism evidence="2 3">
    <name type="scientific">Phycomyces blakesleeanus (strain ATCC 8743b / DSM 1359 / FGSC 10004 / NBRC 33097 / NRRL 1555)</name>
    <dbReference type="NCBI Taxonomy" id="763407"/>
    <lineage>
        <taxon>Eukaryota</taxon>
        <taxon>Fungi</taxon>
        <taxon>Fungi incertae sedis</taxon>
        <taxon>Mucoromycota</taxon>
        <taxon>Mucoromycotina</taxon>
        <taxon>Mucoromycetes</taxon>
        <taxon>Mucorales</taxon>
        <taxon>Phycomycetaceae</taxon>
        <taxon>Phycomyces</taxon>
    </lineage>
</organism>
<feature type="transmembrane region" description="Helical" evidence="1">
    <location>
        <begin position="86"/>
        <end position="108"/>
    </location>
</feature>
<feature type="transmembrane region" description="Helical" evidence="1">
    <location>
        <begin position="120"/>
        <end position="141"/>
    </location>
</feature>
<proteinExistence type="predicted"/>
<accession>A0A162TG81</accession>
<dbReference type="GeneID" id="28997913"/>
<dbReference type="InParanoid" id="A0A162TG81"/>
<dbReference type="Proteomes" id="UP000077315">
    <property type="component" value="Unassembled WGS sequence"/>
</dbReference>
<name>A0A162TG81_PHYB8</name>
<dbReference type="VEuPathDB" id="FungiDB:PHYBLDRAFT_173331"/>
<reference evidence="3" key="1">
    <citation type="submission" date="2015-06" db="EMBL/GenBank/DDBJ databases">
        <title>Expansion of signal transduction pathways in fungi by whole-genome duplication.</title>
        <authorList>
            <consortium name="DOE Joint Genome Institute"/>
            <person name="Corrochano L.M."/>
            <person name="Kuo A."/>
            <person name="Marcet-Houben M."/>
            <person name="Polaino S."/>
            <person name="Salamov A."/>
            <person name="Villalobos J.M."/>
            <person name="Alvarez M.I."/>
            <person name="Avalos J."/>
            <person name="Benito E.P."/>
            <person name="Benoit I."/>
            <person name="Burger G."/>
            <person name="Camino L.P."/>
            <person name="Canovas D."/>
            <person name="Cerda-Olmedo E."/>
            <person name="Cheng J.-F."/>
            <person name="Dominguez A."/>
            <person name="Elias M."/>
            <person name="Eslava A.P."/>
            <person name="Glaser F."/>
            <person name="Grimwood J."/>
            <person name="Gutierrez G."/>
            <person name="Heitman J."/>
            <person name="Henrissat B."/>
            <person name="Iturriaga E.A."/>
            <person name="Lang B.F."/>
            <person name="Lavin J.L."/>
            <person name="Lee S."/>
            <person name="Li W."/>
            <person name="Lindquist E."/>
            <person name="Lopez-Garcia S."/>
            <person name="Luque E.M."/>
            <person name="Marcos A.T."/>
            <person name="Martin J."/>
            <person name="McCluskey K."/>
            <person name="Medina H.R."/>
            <person name="Miralles-Duran A."/>
            <person name="Miyazaki A."/>
            <person name="Munoz-Torres E."/>
            <person name="Oguiza J.A."/>
            <person name="Ohm R."/>
            <person name="Olmedo M."/>
            <person name="Orejas M."/>
            <person name="Ortiz-Castellanos L."/>
            <person name="Pisabarro A.G."/>
            <person name="Rodriguez-Romero J."/>
            <person name="Ruiz-Herrera J."/>
            <person name="Ruiz-Vazquez R."/>
            <person name="Sanz C."/>
            <person name="Schackwitz W."/>
            <person name="Schmutz J."/>
            <person name="Shahriari M."/>
            <person name="Shelest E."/>
            <person name="Silva-Franco F."/>
            <person name="Soanes D."/>
            <person name="Syed K."/>
            <person name="Tagua V.G."/>
            <person name="Talbot N.J."/>
            <person name="Thon M."/>
            <person name="De vries R.P."/>
            <person name="Wiebenga A."/>
            <person name="Yadav J.S."/>
            <person name="Braun E.L."/>
            <person name="Baker S."/>
            <person name="Garre V."/>
            <person name="Horwitz B."/>
            <person name="Torres-Martinez S."/>
            <person name="Idnurm A."/>
            <person name="Herrera-Estrella A."/>
            <person name="Gabaldon T."/>
            <person name="Grigoriev I.V."/>
        </authorList>
    </citation>
    <scope>NUCLEOTIDE SEQUENCE [LARGE SCALE GENOMIC DNA]</scope>
    <source>
        <strain evidence="3">NRRL 1555(-)</strain>
    </source>
</reference>
<dbReference type="AlphaFoldDB" id="A0A162TG81"/>
<sequence length="213" mass="23909">MRKQVNKYQIDRSNSCVNLGQWYQFVVEDTKRQNSSALADKDSTSVFFHDKFPAFMRFLQGINCLLLCTIFWHEKDKNSIVLHIKTIKLLIVSDIAYFQAILAVQAVLPGCLNTEWTSMLWNRVLGACCLMHIMSGGYSVLQSNFLQDPSTCNSLITSTFILTQSQNTGLFLGVGSIAAGIMRCLTIWRLSDQELVASTSTSLLPLSNQPPKE</sequence>
<protein>
    <submittedName>
        <fullName evidence="2">Uncharacterized protein</fullName>
    </submittedName>
</protein>
<keyword evidence="1" id="KW-0472">Membrane</keyword>